<evidence type="ECO:0000256" key="1">
    <source>
        <dbReference type="SAM" id="Phobius"/>
    </source>
</evidence>
<feature type="transmembrane region" description="Helical" evidence="1">
    <location>
        <begin position="9"/>
        <end position="27"/>
    </location>
</feature>
<evidence type="ECO:0000313" key="2">
    <source>
        <dbReference type="EMBL" id="MDE8563412.1"/>
    </source>
</evidence>
<protein>
    <submittedName>
        <fullName evidence="2">Uncharacterized protein</fullName>
    </submittedName>
</protein>
<keyword evidence="3" id="KW-1185">Reference proteome</keyword>
<dbReference type="Proteomes" id="UP001213979">
    <property type="component" value="Unassembled WGS sequence"/>
</dbReference>
<keyword evidence="1" id="KW-0812">Transmembrane</keyword>
<proteinExistence type="predicted"/>
<keyword evidence="1" id="KW-1133">Transmembrane helix</keyword>
<dbReference type="RefSeq" id="WP_044743898.1">
    <property type="nucleotide sequence ID" value="NZ_JACIDF010000005.1"/>
</dbReference>
<accession>A0ABT5W2H5</accession>
<dbReference type="EMBL" id="JAQOTG010000003">
    <property type="protein sequence ID" value="MDE8563412.1"/>
    <property type="molecule type" value="Genomic_DNA"/>
</dbReference>
<evidence type="ECO:0000313" key="3">
    <source>
        <dbReference type="Proteomes" id="UP001213979"/>
    </source>
</evidence>
<sequence>MTKLTGKKILLLITLIFVIWNLSWFLITTIKYNNFVKDIPKNEWGLHFIKKEDGYIYSVKKPNYLRFTGNLVVANNEKGETLIIWPLIFGGYEYGFRLQKDGVAYEIYVDENMEPINKDDTVAAQKVEEYKVELEELFSKANEMWELKE</sequence>
<keyword evidence="1" id="KW-0472">Membrane</keyword>
<reference evidence="2 3" key="1">
    <citation type="submission" date="2023-01" db="EMBL/GenBank/DDBJ databases">
        <title>Genome-based reclassification of Anoxybacillus geothermalis as a later heterotypic synonym of Anoxybacillus rupiensis.</title>
        <authorList>
            <person name="Inan Bektas K."/>
            <person name="Canakci S."/>
            <person name="Belduz A.A."/>
            <person name="Guler H.H."/>
        </authorList>
    </citation>
    <scope>NUCLEOTIDE SEQUENCE [LARGE SCALE GENOMIC DNA]</scope>
    <source>
        <strain evidence="2 3">DSM 17127</strain>
    </source>
</reference>
<gene>
    <name evidence="2" type="ORF">PNH38_05860</name>
</gene>
<name>A0ABT5W2H5_9BACL</name>
<comment type="caution">
    <text evidence="2">The sequence shown here is derived from an EMBL/GenBank/DDBJ whole genome shotgun (WGS) entry which is preliminary data.</text>
</comment>
<organism evidence="2 3">
    <name type="scientific">Anoxybacteroides rupiense</name>
    <dbReference type="NCBI Taxonomy" id="311460"/>
    <lineage>
        <taxon>Bacteria</taxon>
        <taxon>Bacillati</taxon>
        <taxon>Bacillota</taxon>
        <taxon>Bacilli</taxon>
        <taxon>Bacillales</taxon>
        <taxon>Anoxybacillaceae</taxon>
        <taxon>Anoxybacteroides</taxon>
    </lineage>
</organism>